<keyword evidence="3" id="KW-0729">SH3-binding</keyword>
<dbReference type="InterPro" id="IPR011989">
    <property type="entry name" value="ARM-like"/>
</dbReference>
<dbReference type="InterPro" id="IPR011993">
    <property type="entry name" value="PH-like_dom_sf"/>
</dbReference>
<evidence type="ECO:0000313" key="8">
    <source>
        <dbReference type="Proteomes" id="UP000275078"/>
    </source>
</evidence>
<dbReference type="GO" id="GO:0005886">
    <property type="term" value="C:plasma membrane"/>
    <property type="evidence" value="ECO:0007669"/>
    <property type="project" value="TreeGrafter"/>
</dbReference>
<evidence type="ECO:0000259" key="6">
    <source>
        <dbReference type="PROSITE" id="PS51335"/>
    </source>
</evidence>
<feature type="region of interest" description="Disordered" evidence="5">
    <location>
        <begin position="516"/>
        <end position="544"/>
    </location>
</feature>
<evidence type="ECO:0000256" key="2">
    <source>
        <dbReference type="ARBA" id="ARBA00022907"/>
    </source>
</evidence>
<dbReference type="PROSITE" id="PS51335">
    <property type="entry name" value="ELMO"/>
    <property type="match status" value="1"/>
</dbReference>
<dbReference type="InterPro" id="IPR016024">
    <property type="entry name" value="ARM-type_fold"/>
</dbReference>
<evidence type="ECO:0000313" key="7">
    <source>
        <dbReference type="EMBL" id="RPA82631.1"/>
    </source>
</evidence>
<dbReference type="GO" id="GO:0007015">
    <property type="term" value="P:actin filament organization"/>
    <property type="evidence" value="ECO:0007669"/>
    <property type="project" value="TreeGrafter"/>
</dbReference>
<dbReference type="GO" id="GO:0006915">
    <property type="term" value="P:apoptotic process"/>
    <property type="evidence" value="ECO:0007669"/>
    <property type="project" value="UniProtKB-KW"/>
</dbReference>
<dbReference type="EMBL" id="ML119670">
    <property type="protein sequence ID" value="RPA82631.1"/>
    <property type="molecule type" value="Genomic_DNA"/>
</dbReference>
<accession>A0A3N4IEJ2</accession>
<evidence type="ECO:0000256" key="1">
    <source>
        <dbReference type="ARBA" id="ARBA00022703"/>
    </source>
</evidence>
<dbReference type="InterPro" id="IPR050868">
    <property type="entry name" value="ELMO_domain-containing"/>
</dbReference>
<dbReference type="PANTHER" id="PTHR12771:SF56">
    <property type="entry name" value="CED-12"/>
    <property type="match status" value="1"/>
</dbReference>
<keyword evidence="2" id="KW-0581">Phagocytosis</keyword>
<dbReference type="Gene3D" id="1.25.10.10">
    <property type="entry name" value="Leucine-rich Repeat Variant"/>
    <property type="match status" value="1"/>
</dbReference>
<evidence type="ECO:0000256" key="3">
    <source>
        <dbReference type="ARBA" id="ARBA00023036"/>
    </source>
</evidence>
<dbReference type="Pfam" id="PF04727">
    <property type="entry name" value="ELMO_CED12"/>
    <property type="match status" value="1"/>
</dbReference>
<dbReference type="InterPro" id="IPR001849">
    <property type="entry name" value="PH_domain"/>
</dbReference>
<dbReference type="InterPro" id="IPR006816">
    <property type="entry name" value="ELMO_dom"/>
</dbReference>
<comment type="function">
    <text evidence="4">Involved in cytoskeletal rearrangements required for phagocytosis of apoptotic cells and cell motility. Acts in association with DOCK1 and CRK. Was initially proposed to be required in complex with DOCK1 to activate Rac Rho small GTPases. May enhance the guanine nucleotide exchange factor (GEF) activity of DOCK1.</text>
</comment>
<dbReference type="InterPro" id="IPR024574">
    <property type="entry name" value="ELMO_ARM"/>
</dbReference>
<evidence type="ECO:0000256" key="5">
    <source>
        <dbReference type="SAM" id="MobiDB-lite"/>
    </source>
</evidence>
<dbReference type="PANTHER" id="PTHR12771">
    <property type="entry name" value="ENGULFMENT AND CELL MOTILITY"/>
    <property type="match status" value="1"/>
</dbReference>
<dbReference type="Gene3D" id="2.30.29.30">
    <property type="entry name" value="Pleckstrin-homology domain (PH domain)/Phosphotyrosine-binding domain (PTB)"/>
    <property type="match status" value="1"/>
</dbReference>
<dbReference type="Pfam" id="PF16457">
    <property type="entry name" value="PH_12"/>
    <property type="match status" value="1"/>
</dbReference>
<keyword evidence="8" id="KW-1185">Reference proteome</keyword>
<dbReference type="STRING" id="1160509.A0A3N4IEJ2"/>
<dbReference type="SUPFAM" id="SSF48371">
    <property type="entry name" value="ARM repeat"/>
    <property type="match status" value="1"/>
</dbReference>
<gene>
    <name evidence="7" type="ORF">BJ508DRAFT_414048</name>
</gene>
<evidence type="ECO:0000256" key="4">
    <source>
        <dbReference type="ARBA" id="ARBA00024863"/>
    </source>
</evidence>
<dbReference type="AlphaFoldDB" id="A0A3N4IEJ2"/>
<name>A0A3N4IEJ2_ASCIM</name>
<keyword evidence="1" id="KW-0053">Apoptosis</keyword>
<dbReference type="Proteomes" id="UP000275078">
    <property type="component" value="Unassembled WGS sequence"/>
</dbReference>
<feature type="region of interest" description="Disordered" evidence="5">
    <location>
        <begin position="602"/>
        <end position="649"/>
    </location>
</feature>
<feature type="domain" description="ELMO" evidence="6">
    <location>
        <begin position="241"/>
        <end position="430"/>
    </location>
</feature>
<organism evidence="7 8">
    <name type="scientific">Ascobolus immersus RN42</name>
    <dbReference type="NCBI Taxonomy" id="1160509"/>
    <lineage>
        <taxon>Eukaryota</taxon>
        <taxon>Fungi</taxon>
        <taxon>Dikarya</taxon>
        <taxon>Ascomycota</taxon>
        <taxon>Pezizomycotina</taxon>
        <taxon>Pezizomycetes</taxon>
        <taxon>Pezizales</taxon>
        <taxon>Ascobolaceae</taxon>
        <taxon>Ascobolus</taxon>
    </lineage>
</organism>
<dbReference type="GO" id="GO:0017124">
    <property type="term" value="F:SH3 domain binding"/>
    <property type="evidence" value="ECO:0007669"/>
    <property type="project" value="UniProtKB-KW"/>
</dbReference>
<feature type="compositionally biased region" description="Low complexity" evidence="5">
    <location>
        <begin position="516"/>
        <end position="531"/>
    </location>
</feature>
<sequence>MDNITELIERLSNDEDAVRKMAVFKLQSNIGDPSFAEAFIAQGGLGELKKLCLQSNGNTLAYALTSLGRLLELDKGWDAVDGNVVERVVELIVTHPLVNILRGAMSILVSIVSHPHSPSRSSTPASATHFGFRALRPAIAAHPRFLEMLVSRLSSADHALCANSLQLINSLMRDAISNEAETEWPRFIKRLQDLGVIKAVFVLMQSSALQDLAHPLLEFQALTKVLLKKWRDVNVDLDRKEHRIALKGLHLASAPDRSLTLTSVGTAVVETPNGSTDPVKKKHNPEKWRRLGFETESPAHEFSGVGFLGMMDLTDFVRKREDNFQKIILEQSVKPASKRCPVARGSIAVTELLYHLFEVDRYELDEAKTYQILESRTNFERAFRPLLLQWSRLHTAGLTAFFRLWKETDATLDDFDKVVELLRVLIIQVVGLAPRTKEVTEIEDELSRFDYPRLRELQMEKLEQAYESAWAPHLKQVRDELRQEAVEFVKEQRIRCLLGGEWFPVSPGVVVTAGGESHVGSGSHEGSSLLSKVRSASHSRHDTPNIPQVERVERTVWRFVKLSTNRRFLHYADFEHETVSKPGLDMLPNRIDLSTVSSVVSNVTPAPATPNPTSPSSPAGNTRPHSTTRITIHGYPPSQLNSPRPTSPPATADEIILLTLHPQTHSIASEWLDGLLMLLNQAPITAETQKLVGLITGYGLKIRLLNVRYDDFDTRQPEMPSREECGGEFFYELYV</sequence>
<reference evidence="7 8" key="1">
    <citation type="journal article" date="2018" name="Nat. Ecol. Evol.">
        <title>Pezizomycetes genomes reveal the molecular basis of ectomycorrhizal truffle lifestyle.</title>
        <authorList>
            <person name="Murat C."/>
            <person name="Payen T."/>
            <person name="Noel B."/>
            <person name="Kuo A."/>
            <person name="Morin E."/>
            <person name="Chen J."/>
            <person name="Kohler A."/>
            <person name="Krizsan K."/>
            <person name="Balestrini R."/>
            <person name="Da Silva C."/>
            <person name="Montanini B."/>
            <person name="Hainaut M."/>
            <person name="Levati E."/>
            <person name="Barry K.W."/>
            <person name="Belfiori B."/>
            <person name="Cichocki N."/>
            <person name="Clum A."/>
            <person name="Dockter R.B."/>
            <person name="Fauchery L."/>
            <person name="Guy J."/>
            <person name="Iotti M."/>
            <person name="Le Tacon F."/>
            <person name="Lindquist E.A."/>
            <person name="Lipzen A."/>
            <person name="Malagnac F."/>
            <person name="Mello A."/>
            <person name="Molinier V."/>
            <person name="Miyauchi S."/>
            <person name="Poulain J."/>
            <person name="Riccioni C."/>
            <person name="Rubini A."/>
            <person name="Sitrit Y."/>
            <person name="Splivallo R."/>
            <person name="Traeger S."/>
            <person name="Wang M."/>
            <person name="Zifcakova L."/>
            <person name="Wipf D."/>
            <person name="Zambonelli A."/>
            <person name="Paolocci F."/>
            <person name="Nowrousian M."/>
            <person name="Ottonello S."/>
            <person name="Baldrian P."/>
            <person name="Spatafora J.W."/>
            <person name="Henrissat B."/>
            <person name="Nagy L.G."/>
            <person name="Aury J.M."/>
            <person name="Wincker P."/>
            <person name="Grigoriev I.V."/>
            <person name="Bonfante P."/>
            <person name="Martin F.M."/>
        </authorList>
    </citation>
    <scope>NUCLEOTIDE SEQUENCE [LARGE SCALE GENOMIC DNA]</scope>
    <source>
        <strain evidence="7 8">RN42</strain>
    </source>
</reference>
<dbReference type="OrthoDB" id="28413at2759"/>
<protein>
    <recommendedName>
        <fullName evidence="6">ELMO domain-containing protein</fullName>
    </recommendedName>
</protein>
<dbReference type="Pfam" id="PF11841">
    <property type="entry name" value="ELMO_ARM"/>
    <property type="match status" value="1"/>
</dbReference>
<proteinExistence type="predicted"/>